<dbReference type="InterPro" id="IPR012337">
    <property type="entry name" value="RNaseH-like_sf"/>
</dbReference>
<feature type="domain" description="RNase H type-1" evidence="8">
    <location>
        <begin position="153"/>
        <end position="293"/>
    </location>
</feature>
<dbReference type="PANTHER" id="PTHR10642:SF26">
    <property type="entry name" value="RIBONUCLEASE H1"/>
    <property type="match status" value="1"/>
</dbReference>
<comment type="caution">
    <text evidence="9">The sequence shown here is derived from an EMBL/GenBank/DDBJ whole genome shotgun (WGS) entry which is preliminary data.</text>
</comment>
<evidence type="ECO:0000256" key="5">
    <source>
        <dbReference type="ARBA" id="ARBA00022723"/>
    </source>
</evidence>
<evidence type="ECO:0000259" key="8">
    <source>
        <dbReference type="PROSITE" id="PS50879"/>
    </source>
</evidence>
<keyword evidence="7" id="KW-0378">Hydrolase</keyword>
<dbReference type="GO" id="GO:0046872">
    <property type="term" value="F:metal ion binding"/>
    <property type="evidence" value="ECO:0007669"/>
    <property type="project" value="UniProtKB-KW"/>
</dbReference>
<gene>
    <name evidence="9" type="ORF">R3P38DRAFT_2790800</name>
</gene>
<comment type="similarity">
    <text evidence="2">Belongs to the RNase H family.</text>
</comment>
<evidence type="ECO:0000256" key="7">
    <source>
        <dbReference type="ARBA" id="ARBA00022801"/>
    </source>
</evidence>
<evidence type="ECO:0000256" key="4">
    <source>
        <dbReference type="ARBA" id="ARBA00022722"/>
    </source>
</evidence>
<organism evidence="9 10">
    <name type="scientific">Favolaschia claudopus</name>
    <dbReference type="NCBI Taxonomy" id="2862362"/>
    <lineage>
        <taxon>Eukaryota</taxon>
        <taxon>Fungi</taxon>
        <taxon>Dikarya</taxon>
        <taxon>Basidiomycota</taxon>
        <taxon>Agaricomycotina</taxon>
        <taxon>Agaricomycetes</taxon>
        <taxon>Agaricomycetidae</taxon>
        <taxon>Agaricales</taxon>
        <taxon>Marasmiineae</taxon>
        <taxon>Mycenaceae</taxon>
        <taxon>Favolaschia</taxon>
    </lineage>
</organism>
<dbReference type="InterPro" id="IPR002156">
    <property type="entry name" value="RNaseH_domain"/>
</dbReference>
<protein>
    <recommendedName>
        <fullName evidence="3">ribonuclease H</fullName>
        <ecNumber evidence="3">3.1.26.4</ecNumber>
    </recommendedName>
</protein>
<dbReference type="Gene3D" id="3.30.420.10">
    <property type="entry name" value="Ribonuclease H-like superfamily/Ribonuclease H"/>
    <property type="match status" value="1"/>
</dbReference>
<dbReference type="Proteomes" id="UP001362999">
    <property type="component" value="Unassembled WGS sequence"/>
</dbReference>
<evidence type="ECO:0000256" key="1">
    <source>
        <dbReference type="ARBA" id="ARBA00000077"/>
    </source>
</evidence>
<keyword evidence="6" id="KW-0255">Endonuclease</keyword>
<accession>A0AAW0AHV2</accession>
<dbReference type="PROSITE" id="PS50879">
    <property type="entry name" value="RNASE_H_1"/>
    <property type="match status" value="1"/>
</dbReference>
<dbReference type="PANTHER" id="PTHR10642">
    <property type="entry name" value="RIBONUCLEASE H1"/>
    <property type="match status" value="1"/>
</dbReference>
<sequence>MEYGLVVWYQPVRARDDGRRKGSVGVAKRLERVQRTAVRLITGAFRTTATDIMEYHAFVAPVVLRLNRTAHFNALRLASLPPSHPLHKPVRWCATHYVQRHRSPLHELFNAFPQAYEVESIITTPTRLVWTPQFTWSIAESKEDAAKDAGKWGDDTLVIYSDGSGYEGGIGAAATTVWRGVRSTRRVYLGPDSEHTVFEAEVAGTLLALDLARSASRARKVVILLDNQACIRALANRRPQPGMYLLTEFHRLLTALLKAKPRFHGNVHLAWVPGHSNVEGNELADEAAKQAAQGAGDSNPVQGCRLVWTDLPVSLAAQRATATKRMAKQWETLWKQSRRAMKLASIDRSPPSRRILRLYGELTRTEASILTQLRTGHVGLNAFLHRIKVTDSPLCLRCKQPETVSHYLLTCRRFLTARHTLRQSLKPSTSFNLSSLLSNHKNIRHTLQYIKTTVRFPFYLTSQ</sequence>
<keyword evidence="10" id="KW-1185">Reference proteome</keyword>
<evidence type="ECO:0000256" key="3">
    <source>
        <dbReference type="ARBA" id="ARBA00012180"/>
    </source>
</evidence>
<evidence type="ECO:0000313" key="10">
    <source>
        <dbReference type="Proteomes" id="UP001362999"/>
    </source>
</evidence>
<dbReference type="Pfam" id="PF00075">
    <property type="entry name" value="RNase_H"/>
    <property type="match status" value="1"/>
</dbReference>
<evidence type="ECO:0000313" key="9">
    <source>
        <dbReference type="EMBL" id="KAK7012564.1"/>
    </source>
</evidence>
<evidence type="ECO:0000256" key="6">
    <source>
        <dbReference type="ARBA" id="ARBA00022759"/>
    </source>
</evidence>
<dbReference type="CDD" id="cd09276">
    <property type="entry name" value="Rnase_HI_RT_non_LTR"/>
    <property type="match status" value="1"/>
</dbReference>
<comment type="catalytic activity">
    <reaction evidence="1">
        <text>Endonucleolytic cleavage to 5'-phosphomonoester.</text>
        <dbReference type="EC" id="3.1.26.4"/>
    </reaction>
</comment>
<dbReference type="InterPro" id="IPR036397">
    <property type="entry name" value="RNaseH_sf"/>
</dbReference>
<evidence type="ECO:0000256" key="2">
    <source>
        <dbReference type="ARBA" id="ARBA00005300"/>
    </source>
</evidence>
<dbReference type="GO" id="GO:0003676">
    <property type="term" value="F:nucleic acid binding"/>
    <property type="evidence" value="ECO:0007669"/>
    <property type="project" value="InterPro"/>
</dbReference>
<dbReference type="AlphaFoldDB" id="A0AAW0AHV2"/>
<dbReference type="GO" id="GO:0043137">
    <property type="term" value="P:DNA replication, removal of RNA primer"/>
    <property type="evidence" value="ECO:0007669"/>
    <property type="project" value="TreeGrafter"/>
</dbReference>
<keyword evidence="4" id="KW-0540">Nuclease</keyword>
<dbReference type="EC" id="3.1.26.4" evidence="3"/>
<keyword evidence="5" id="KW-0479">Metal-binding</keyword>
<dbReference type="InterPro" id="IPR050092">
    <property type="entry name" value="RNase_H"/>
</dbReference>
<proteinExistence type="inferred from homology"/>
<reference evidence="9 10" key="1">
    <citation type="journal article" date="2024" name="J Genomics">
        <title>Draft genome sequencing and assembly of Favolaschia claudopus CIRM-BRFM 2984 isolated from oak limbs.</title>
        <authorList>
            <person name="Navarro D."/>
            <person name="Drula E."/>
            <person name="Chaduli D."/>
            <person name="Cazenave R."/>
            <person name="Ahrendt S."/>
            <person name="Wang J."/>
            <person name="Lipzen A."/>
            <person name="Daum C."/>
            <person name="Barry K."/>
            <person name="Grigoriev I.V."/>
            <person name="Favel A."/>
            <person name="Rosso M.N."/>
            <person name="Martin F."/>
        </authorList>
    </citation>
    <scope>NUCLEOTIDE SEQUENCE [LARGE SCALE GENOMIC DNA]</scope>
    <source>
        <strain evidence="9 10">CIRM-BRFM 2984</strain>
    </source>
</reference>
<dbReference type="SUPFAM" id="SSF53098">
    <property type="entry name" value="Ribonuclease H-like"/>
    <property type="match status" value="1"/>
</dbReference>
<dbReference type="GO" id="GO:0004523">
    <property type="term" value="F:RNA-DNA hybrid ribonuclease activity"/>
    <property type="evidence" value="ECO:0007669"/>
    <property type="project" value="UniProtKB-EC"/>
</dbReference>
<name>A0AAW0AHV2_9AGAR</name>
<dbReference type="EMBL" id="JAWWNJ010000065">
    <property type="protein sequence ID" value="KAK7012564.1"/>
    <property type="molecule type" value="Genomic_DNA"/>
</dbReference>